<dbReference type="Proteomes" id="UP000006048">
    <property type="component" value="Chromosome"/>
</dbReference>
<evidence type="ECO:0000313" key="2">
    <source>
        <dbReference type="Proteomes" id="UP000006048"/>
    </source>
</evidence>
<proteinExistence type="predicted"/>
<organism evidence="1 2">
    <name type="scientific">Turneriella parva (strain ATCC BAA-1111 / DSM 21527 / NCTC 11395 / H)</name>
    <name type="common">Leptospira parva</name>
    <dbReference type="NCBI Taxonomy" id="869212"/>
    <lineage>
        <taxon>Bacteria</taxon>
        <taxon>Pseudomonadati</taxon>
        <taxon>Spirochaetota</taxon>
        <taxon>Spirochaetia</taxon>
        <taxon>Leptospirales</taxon>
        <taxon>Leptospiraceae</taxon>
        <taxon>Turneriella</taxon>
    </lineage>
</organism>
<keyword evidence="2" id="KW-1185">Reference proteome</keyword>
<dbReference type="EMBL" id="CP002959">
    <property type="protein sequence ID" value="AFM11217.1"/>
    <property type="molecule type" value="Genomic_DNA"/>
</dbReference>
<dbReference type="KEGG" id="tpx:Turpa_0565"/>
<dbReference type="HOGENOM" id="CLU_1061482_0_0_12"/>
<name>I4B1R0_TURPD</name>
<sequence length="262" mass="29267">MSASEITLLHFGSDNYTLGFSYEKQTYQVLKLVFGKDGSIYLSNPYYGKANRLISNMMLEGAGTRTQQGRYKHIGGSLDELVKTSLHTSGHSHTEQIGSRQKFVRKKGPSLRDFTGHLFTIQLKGIQHFTSVSEASFVSQKRKEKINLRLNSIDGRMYKIVGMLSIKKAFLNTMPQLGKTNLGPVFTQTNPQGLQETNILISPSVSDVFQEKVLVLQITETPKFSTPSQSTWLLYTGFDDPHIVTDVSKPTSLTVVIETPVE</sequence>
<evidence type="ECO:0000313" key="1">
    <source>
        <dbReference type="EMBL" id="AFM11217.1"/>
    </source>
</evidence>
<reference evidence="1 2" key="1">
    <citation type="submission" date="2012-06" db="EMBL/GenBank/DDBJ databases">
        <title>The complete chromosome of genome of Turneriella parva DSM 21527.</title>
        <authorList>
            <consortium name="US DOE Joint Genome Institute (JGI-PGF)"/>
            <person name="Lucas S."/>
            <person name="Han J."/>
            <person name="Lapidus A."/>
            <person name="Bruce D."/>
            <person name="Goodwin L."/>
            <person name="Pitluck S."/>
            <person name="Peters L."/>
            <person name="Kyrpides N."/>
            <person name="Mavromatis K."/>
            <person name="Ivanova N."/>
            <person name="Mikhailova N."/>
            <person name="Chertkov O."/>
            <person name="Detter J.C."/>
            <person name="Tapia R."/>
            <person name="Han C."/>
            <person name="Land M."/>
            <person name="Hauser L."/>
            <person name="Markowitz V."/>
            <person name="Cheng J.-F."/>
            <person name="Hugenholtz P."/>
            <person name="Woyke T."/>
            <person name="Wu D."/>
            <person name="Gronow S."/>
            <person name="Wellnitz S."/>
            <person name="Brambilla E."/>
            <person name="Klenk H.-P."/>
            <person name="Eisen J.A."/>
        </authorList>
    </citation>
    <scope>NUCLEOTIDE SEQUENCE [LARGE SCALE GENOMIC DNA]</scope>
    <source>
        <strain evidence="2">ATCC BAA-1111 / DSM 21527 / NCTC 11395 / H</strain>
    </source>
</reference>
<accession>I4B1R0</accession>
<dbReference type="AlphaFoldDB" id="I4B1R0"/>
<dbReference type="RefSeq" id="WP_014801736.1">
    <property type="nucleotide sequence ID" value="NC_018020.1"/>
</dbReference>
<gene>
    <name evidence="1" type="ordered locus">Turpa_0565</name>
</gene>
<dbReference type="STRING" id="869212.Turpa_0565"/>
<protein>
    <submittedName>
        <fullName evidence="1">Uncharacterized protein</fullName>
    </submittedName>
</protein>